<dbReference type="RefSeq" id="WP_068305310.1">
    <property type="nucleotide sequence ID" value="NZ_FNAK01000010.1"/>
</dbReference>
<dbReference type="EMBL" id="FNAK01000010">
    <property type="protein sequence ID" value="SDE74056.1"/>
    <property type="molecule type" value="Genomic_DNA"/>
</dbReference>
<dbReference type="PANTHER" id="PTHR34219:SF5">
    <property type="entry name" value="BLR4505 PROTEIN"/>
    <property type="match status" value="1"/>
</dbReference>
<dbReference type="PANTHER" id="PTHR34219">
    <property type="entry name" value="IRON-REGULATED INNER MEMBRANE PROTEIN-RELATED"/>
    <property type="match status" value="1"/>
</dbReference>
<keyword evidence="1" id="KW-0812">Transmembrane</keyword>
<accession>A0A1G7FDU5</accession>
<dbReference type="STRING" id="637679.GCA_001550055_02378"/>
<evidence type="ECO:0000313" key="3">
    <source>
        <dbReference type="Proteomes" id="UP000183685"/>
    </source>
</evidence>
<organism evidence="2 3">
    <name type="scientific">Kordiimonas lacus</name>
    <dbReference type="NCBI Taxonomy" id="637679"/>
    <lineage>
        <taxon>Bacteria</taxon>
        <taxon>Pseudomonadati</taxon>
        <taxon>Pseudomonadota</taxon>
        <taxon>Alphaproteobacteria</taxon>
        <taxon>Kordiimonadales</taxon>
        <taxon>Kordiimonadaceae</taxon>
        <taxon>Kordiimonas</taxon>
    </lineage>
</organism>
<reference evidence="2 3" key="1">
    <citation type="submission" date="2016-10" db="EMBL/GenBank/DDBJ databases">
        <authorList>
            <person name="de Groot N.N."/>
        </authorList>
    </citation>
    <scope>NUCLEOTIDE SEQUENCE [LARGE SCALE GENOMIC DNA]</scope>
    <source>
        <strain evidence="2 3">CGMCC 1.9109</strain>
    </source>
</reference>
<dbReference type="Proteomes" id="UP000183685">
    <property type="component" value="Unassembled WGS sequence"/>
</dbReference>
<feature type="transmembrane region" description="Helical" evidence="1">
    <location>
        <begin position="12"/>
        <end position="37"/>
    </location>
</feature>
<feature type="transmembrane region" description="Helical" evidence="1">
    <location>
        <begin position="338"/>
        <end position="355"/>
    </location>
</feature>
<dbReference type="OrthoDB" id="7238323at2"/>
<gene>
    <name evidence="2" type="ORF">SAMN04488071_3702</name>
</gene>
<keyword evidence="1" id="KW-1133">Transmembrane helix</keyword>
<protein>
    <submittedName>
        <fullName evidence="2">Uncharacterized iron-regulated membrane protein</fullName>
    </submittedName>
</protein>
<dbReference type="AlphaFoldDB" id="A0A1G7FDU5"/>
<proteinExistence type="predicted"/>
<keyword evidence="3" id="KW-1185">Reference proteome</keyword>
<name>A0A1G7FDU5_9PROT</name>
<sequence length="367" mass="40879">MRVKPTSAARTLGYIGLLTYAVLLGVLAVTGAMQAYYYELDEWLNPQFYNMPTRGGAQHPADLISALESQIPGARVWYMEQRKANGRSVMMAVEPAFNSATQTYANLPHTYYYMDPVTAEIVGGRTWGACCFEPENLMNFTYELHRTLMLPSVWGLYITGGVAIIWCLGLVAAGAWALMRRQTTHTKWMATTALMMTPLALSSVAMNLNDELFRPVVNWFSPVKPTIYGEYATKGATDLGTRAMSYRDAYDNAITLGKENGWATPPGELFYSGIYNFYGFGYGVRDPQGMGNDWAFISADDGRLLRARTPREGTAGEIFTAAQLPIHSGRILGGWSQFYVFAVGLLITYLCWRLGRYAILGLRKKKP</sequence>
<evidence type="ECO:0000256" key="1">
    <source>
        <dbReference type="SAM" id="Phobius"/>
    </source>
</evidence>
<dbReference type="InterPro" id="IPR005625">
    <property type="entry name" value="PepSY-ass_TM"/>
</dbReference>
<evidence type="ECO:0000313" key="2">
    <source>
        <dbReference type="EMBL" id="SDE74056.1"/>
    </source>
</evidence>
<keyword evidence="1" id="KW-0472">Membrane</keyword>
<feature type="transmembrane region" description="Helical" evidence="1">
    <location>
        <begin position="154"/>
        <end position="176"/>
    </location>
</feature>
<dbReference type="Pfam" id="PF03929">
    <property type="entry name" value="PepSY_TM"/>
    <property type="match status" value="1"/>
</dbReference>